<name>A0A8S1T9W1_PAROT</name>
<dbReference type="OMA" id="MSKINCY"/>
<reference evidence="1" key="1">
    <citation type="submission" date="2021-01" db="EMBL/GenBank/DDBJ databases">
        <authorList>
            <consortium name="Genoscope - CEA"/>
            <person name="William W."/>
        </authorList>
    </citation>
    <scope>NUCLEOTIDE SEQUENCE</scope>
</reference>
<evidence type="ECO:0000313" key="2">
    <source>
        <dbReference type="Proteomes" id="UP000683925"/>
    </source>
</evidence>
<keyword evidence="2" id="KW-1185">Reference proteome</keyword>
<dbReference type="AlphaFoldDB" id="A0A8S1T9W1"/>
<gene>
    <name evidence="1" type="ORF">POCTA_138.1.T0200396</name>
</gene>
<comment type="caution">
    <text evidence="1">The sequence shown here is derived from an EMBL/GenBank/DDBJ whole genome shotgun (WGS) entry which is preliminary data.</text>
</comment>
<dbReference type="EMBL" id="CAJJDP010000020">
    <property type="protein sequence ID" value="CAD8148179.1"/>
    <property type="molecule type" value="Genomic_DNA"/>
</dbReference>
<evidence type="ECO:0000313" key="1">
    <source>
        <dbReference type="EMBL" id="CAD8148179.1"/>
    </source>
</evidence>
<dbReference type="Proteomes" id="UP000683925">
    <property type="component" value="Unassembled WGS sequence"/>
</dbReference>
<accession>A0A8S1T9W1</accession>
<proteinExistence type="predicted"/>
<dbReference type="OrthoDB" id="303469at2759"/>
<sequence>MSKINCYEVGLNQLIMQIRNQIHQSTRKNRFQIQEMRQNDFELRSNLLTFRLNMRDSSENPQALTAYSKSIEIKKRYSLLPLKSILIKSQHQSQREKYKKKPSTLNTEKLIKLKCEIRAWSISTTNQTDQQ</sequence>
<protein>
    <submittedName>
        <fullName evidence="1">Uncharacterized protein</fullName>
    </submittedName>
</protein>
<organism evidence="1 2">
    <name type="scientific">Paramecium octaurelia</name>
    <dbReference type="NCBI Taxonomy" id="43137"/>
    <lineage>
        <taxon>Eukaryota</taxon>
        <taxon>Sar</taxon>
        <taxon>Alveolata</taxon>
        <taxon>Ciliophora</taxon>
        <taxon>Intramacronucleata</taxon>
        <taxon>Oligohymenophorea</taxon>
        <taxon>Peniculida</taxon>
        <taxon>Parameciidae</taxon>
        <taxon>Paramecium</taxon>
    </lineage>
</organism>